<proteinExistence type="predicted"/>
<feature type="domain" description="Ysc84 actin-binding" evidence="2">
    <location>
        <begin position="99"/>
        <end position="189"/>
    </location>
</feature>
<accession>A0A1M4TGT8</accession>
<feature type="chain" id="PRO_5012477116" evidence="1">
    <location>
        <begin position="25"/>
        <end position="192"/>
    </location>
</feature>
<gene>
    <name evidence="3" type="ORF">SAMN02745190_00477</name>
</gene>
<sequence>MKQAWRILCLACVMMVLCAGTVFAKSVEEKRTETRDKAEATLQELYERQSGARYEVENSHAYAVFFNTGIKVGIIGSSHGRGVAYNNVTGEECFMNMKELSAGLGLGVKEYSLVFIFENQDVWEHFTSGDWTCGGGTASAGATDGESGGGIEGAVKLADGIWVYQMTTKGITLEASLNGTKFTRDKKLNGEK</sequence>
<keyword evidence="1" id="KW-0732">Signal</keyword>
<evidence type="ECO:0000313" key="3">
    <source>
        <dbReference type="EMBL" id="SHE43693.1"/>
    </source>
</evidence>
<evidence type="ECO:0000256" key="1">
    <source>
        <dbReference type="SAM" id="SignalP"/>
    </source>
</evidence>
<evidence type="ECO:0000313" key="4">
    <source>
        <dbReference type="Proteomes" id="UP000184404"/>
    </source>
</evidence>
<dbReference type="RefSeq" id="WP_072934565.1">
    <property type="nucleotide sequence ID" value="NZ_FQUG01000002.1"/>
</dbReference>
<protein>
    <submittedName>
        <fullName evidence="3">Lipid-binding SYLF domain-containing protein</fullName>
    </submittedName>
</protein>
<dbReference type="CDD" id="cd11524">
    <property type="entry name" value="SYLF"/>
    <property type="match status" value="1"/>
</dbReference>
<name>A0A1M4TGT8_9FIRM</name>
<dbReference type="InterPro" id="IPR007461">
    <property type="entry name" value="Ysc84_actin-binding"/>
</dbReference>
<evidence type="ECO:0000259" key="2">
    <source>
        <dbReference type="Pfam" id="PF04366"/>
    </source>
</evidence>
<dbReference type="OrthoDB" id="117166at2"/>
<dbReference type="AlphaFoldDB" id="A0A1M4TGT8"/>
<keyword evidence="4" id="KW-1185">Reference proteome</keyword>
<reference evidence="3 4" key="1">
    <citation type="submission" date="2016-11" db="EMBL/GenBank/DDBJ databases">
        <authorList>
            <person name="Jaros S."/>
            <person name="Januszkiewicz K."/>
            <person name="Wedrychowicz H."/>
        </authorList>
    </citation>
    <scope>NUCLEOTIDE SEQUENCE [LARGE SCALE GENOMIC DNA]</scope>
    <source>
        <strain evidence="3 4">DSM 10502</strain>
    </source>
</reference>
<dbReference type="Pfam" id="PF04366">
    <property type="entry name" value="Ysc84"/>
    <property type="match status" value="1"/>
</dbReference>
<dbReference type="STRING" id="1123243.SAMN02745190_00477"/>
<dbReference type="EMBL" id="FQUG01000002">
    <property type="protein sequence ID" value="SHE43693.1"/>
    <property type="molecule type" value="Genomic_DNA"/>
</dbReference>
<feature type="signal peptide" evidence="1">
    <location>
        <begin position="1"/>
        <end position="24"/>
    </location>
</feature>
<organism evidence="3 4">
    <name type="scientific">Schwartzia succinivorans DSM 10502</name>
    <dbReference type="NCBI Taxonomy" id="1123243"/>
    <lineage>
        <taxon>Bacteria</taxon>
        <taxon>Bacillati</taxon>
        <taxon>Bacillota</taxon>
        <taxon>Negativicutes</taxon>
        <taxon>Selenomonadales</taxon>
        <taxon>Selenomonadaceae</taxon>
        <taxon>Schwartzia</taxon>
    </lineage>
</organism>
<dbReference type="Proteomes" id="UP000184404">
    <property type="component" value="Unassembled WGS sequence"/>
</dbReference>